<dbReference type="PROSITE" id="PS50206">
    <property type="entry name" value="RHODANESE_3"/>
    <property type="match status" value="1"/>
</dbReference>
<protein>
    <recommendedName>
        <fullName evidence="1">Rhodanese domain-containing protein</fullName>
    </recommendedName>
</protein>
<dbReference type="EMBL" id="CAKOGP040000335">
    <property type="protein sequence ID" value="CAJ1934473.1"/>
    <property type="molecule type" value="Genomic_DNA"/>
</dbReference>
<dbReference type="InterPro" id="IPR036873">
    <property type="entry name" value="Rhodanese-like_dom_sf"/>
</dbReference>
<proteinExistence type="predicted"/>
<evidence type="ECO:0000313" key="2">
    <source>
        <dbReference type="EMBL" id="CAJ1934473.1"/>
    </source>
</evidence>
<dbReference type="InterPro" id="IPR001763">
    <property type="entry name" value="Rhodanese-like_dom"/>
</dbReference>
<name>A0AAD2FDX0_9STRA</name>
<keyword evidence="3" id="KW-1185">Reference proteome</keyword>
<evidence type="ECO:0000259" key="1">
    <source>
        <dbReference type="PROSITE" id="PS50206"/>
    </source>
</evidence>
<dbReference type="Gene3D" id="3.40.250.10">
    <property type="entry name" value="Rhodanese-like domain"/>
    <property type="match status" value="1"/>
</dbReference>
<gene>
    <name evidence="2" type="ORF">CYCCA115_LOCUS3813</name>
</gene>
<dbReference type="Pfam" id="PF00581">
    <property type="entry name" value="Rhodanese"/>
    <property type="match status" value="1"/>
</dbReference>
<feature type="domain" description="Rhodanese" evidence="1">
    <location>
        <begin position="45"/>
        <end position="97"/>
    </location>
</feature>
<evidence type="ECO:0000313" key="3">
    <source>
        <dbReference type="Proteomes" id="UP001295423"/>
    </source>
</evidence>
<dbReference type="SUPFAM" id="SSF52821">
    <property type="entry name" value="Rhodanese/Cell cycle control phosphatase"/>
    <property type="match status" value="1"/>
</dbReference>
<reference evidence="2" key="1">
    <citation type="submission" date="2023-08" db="EMBL/GenBank/DDBJ databases">
        <authorList>
            <person name="Audoor S."/>
            <person name="Bilcke G."/>
        </authorList>
    </citation>
    <scope>NUCLEOTIDE SEQUENCE</scope>
</reference>
<comment type="caution">
    <text evidence="2">The sequence shown here is derived from an EMBL/GenBank/DDBJ whole genome shotgun (WGS) entry which is preliminary data.</text>
</comment>
<organism evidence="2 3">
    <name type="scientific">Cylindrotheca closterium</name>
    <dbReference type="NCBI Taxonomy" id="2856"/>
    <lineage>
        <taxon>Eukaryota</taxon>
        <taxon>Sar</taxon>
        <taxon>Stramenopiles</taxon>
        <taxon>Ochrophyta</taxon>
        <taxon>Bacillariophyta</taxon>
        <taxon>Bacillariophyceae</taxon>
        <taxon>Bacillariophycidae</taxon>
        <taxon>Bacillariales</taxon>
        <taxon>Bacillariaceae</taxon>
        <taxon>Cylindrotheca</taxon>
    </lineage>
</organism>
<accession>A0AAD2FDX0</accession>
<dbReference type="AlphaFoldDB" id="A0AAD2FDX0"/>
<dbReference type="Proteomes" id="UP001295423">
    <property type="component" value="Unassembled WGS sequence"/>
</dbReference>
<sequence>MSFASAAAIRKSLQKPSTILVDVRTGLEAMISGKIEVEGHKTYQSSFVSSIAKEWDRDTDIIVYCASGARSAGAKGTLEGMGFKTVLNGGGYSDMKSMGF</sequence>